<dbReference type="Gene3D" id="3.20.20.140">
    <property type="entry name" value="Metal-dependent hydrolases"/>
    <property type="match status" value="1"/>
</dbReference>
<organism evidence="5 6">
    <name type="scientific">Desulfomonile tiedjei</name>
    <dbReference type="NCBI Taxonomy" id="2358"/>
    <lineage>
        <taxon>Bacteria</taxon>
        <taxon>Pseudomonadati</taxon>
        <taxon>Thermodesulfobacteriota</taxon>
        <taxon>Desulfomonilia</taxon>
        <taxon>Desulfomonilales</taxon>
        <taxon>Desulfomonilaceae</taxon>
        <taxon>Desulfomonile</taxon>
    </lineage>
</organism>
<name>A0A9D6V6P2_9BACT</name>
<keyword evidence="3 5" id="KW-0378">Hydrolase</keyword>
<evidence type="ECO:0000256" key="1">
    <source>
        <dbReference type="ARBA" id="ARBA00009275"/>
    </source>
</evidence>
<dbReference type="PIRSF" id="PIRSF005902">
    <property type="entry name" value="DNase_TatD"/>
    <property type="match status" value="1"/>
</dbReference>
<protein>
    <submittedName>
        <fullName evidence="5">TatD family hydrolase</fullName>
    </submittedName>
</protein>
<comment type="similarity">
    <text evidence="1">Belongs to the metallo-dependent hydrolases superfamily. TatD-type hydrolase family.</text>
</comment>
<evidence type="ECO:0000313" key="5">
    <source>
        <dbReference type="EMBL" id="MBI5251874.1"/>
    </source>
</evidence>
<dbReference type="NCBIfam" id="TIGR00010">
    <property type="entry name" value="YchF/TatD family DNA exonuclease"/>
    <property type="match status" value="1"/>
</dbReference>
<dbReference type="GO" id="GO:0004536">
    <property type="term" value="F:DNA nuclease activity"/>
    <property type="evidence" value="ECO:0007669"/>
    <property type="project" value="InterPro"/>
</dbReference>
<evidence type="ECO:0000256" key="4">
    <source>
        <dbReference type="PIRSR" id="PIRSR005902-1"/>
    </source>
</evidence>
<dbReference type="InterPro" id="IPR032466">
    <property type="entry name" value="Metal_Hydrolase"/>
</dbReference>
<dbReference type="AlphaFoldDB" id="A0A9D6V6P2"/>
<feature type="binding site" evidence="4">
    <location>
        <position position="216"/>
    </location>
    <ligand>
        <name>a divalent metal cation</name>
        <dbReference type="ChEBI" id="CHEBI:60240"/>
        <label>1</label>
    </ligand>
</feature>
<dbReference type="GO" id="GO:0046872">
    <property type="term" value="F:metal ion binding"/>
    <property type="evidence" value="ECO:0007669"/>
    <property type="project" value="UniProtKB-KW"/>
</dbReference>
<dbReference type="FunFam" id="3.20.20.140:FF:000005">
    <property type="entry name" value="TatD family hydrolase"/>
    <property type="match status" value="1"/>
</dbReference>
<evidence type="ECO:0000256" key="3">
    <source>
        <dbReference type="ARBA" id="ARBA00022801"/>
    </source>
</evidence>
<dbReference type="PANTHER" id="PTHR46124">
    <property type="entry name" value="D-AMINOACYL-TRNA DEACYLASE"/>
    <property type="match status" value="1"/>
</dbReference>
<feature type="binding site" evidence="4">
    <location>
        <position position="105"/>
    </location>
    <ligand>
        <name>a divalent metal cation</name>
        <dbReference type="ChEBI" id="CHEBI:60240"/>
        <label>1</label>
    </ligand>
</feature>
<feature type="binding site" evidence="4">
    <location>
        <position position="141"/>
    </location>
    <ligand>
        <name>a divalent metal cation</name>
        <dbReference type="ChEBI" id="CHEBI:60240"/>
        <label>2</label>
    </ligand>
</feature>
<proteinExistence type="inferred from homology"/>
<feature type="binding site" evidence="4">
    <location>
        <position position="19"/>
    </location>
    <ligand>
        <name>a divalent metal cation</name>
        <dbReference type="ChEBI" id="CHEBI:60240"/>
        <label>1</label>
    </ligand>
</feature>
<dbReference type="Proteomes" id="UP000807825">
    <property type="component" value="Unassembled WGS sequence"/>
</dbReference>
<accession>A0A9D6V6P2</accession>
<dbReference type="Pfam" id="PF01026">
    <property type="entry name" value="TatD_DNase"/>
    <property type="match status" value="1"/>
</dbReference>
<dbReference type="EMBL" id="JACRDE010000536">
    <property type="protein sequence ID" value="MBI5251874.1"/>
    <property type="molecule type" value="Genomic_DNA"/>
</dbReference>
<evidence type="ECO:0000313" key="6">
    <source>
        <dbReference type="Proteomes" id="UP000807825"/>
    </source>
</evidence>
<evidence type="ECO:0000256" key="2">
    <source>
        <dbReference type="ARBA" id="ARBA00022723"/>
    </source>
</evidence>
<dbReference type="PANTHER" id="PTHR46124:SF2">
    <property type="entry name" value="D-AMINOACYL-TRNA DEACYLASE"/>
    <property type="match status" value="1"/>
</dbReference>
<feature type="binding site" evidence="4">
    <location>
        <position position="166"/>
    </location>
    <ligand>
        <name>a divalent metal cation</name>
        <dbReference type="ChEBI" id="CHEBI:60240"/>
        <label>2</label>
    </ligand>
</feature>
<reference evidence="5" key="1">
    <citation type="submission" date="2020-07" db="EMBL/GenBank/DDBJ databases">
        <title>Huge and variable diversity of episymbiotic CPR bacteria and DPANN archaea in groundwater ecosystems.</title>
        <authorList>
            <person name="He C.Y."/>
            <person name="Keren R."/>
            <person name="Whittaker M."/>
            <person name="Farag I.F."/>
            <person name="Doudna J."/>
            <person name="Cate J.H.D."/>
            <person name="Banfield J.F."/>
        </authorList>
    </citation>
    <scope>NUCLEOTIDE SEQUENCE</scope>
    <source>
        <strain evidence="5">NC_groundwater_1664_Pr3_B-0.1um_52_9</strain>
    </source>
</reference>
<dbReference type="CDD" id="cd01310">
    <property type="entry name" value="TatD_DNAse"/>
    <property type="match status" value="1"/>
</dbReference>
<feature type="binding site" evidence="4">
    <location>
        <position position="21"/>
    </location>
    <ligand>
        <name>a divalent metal cation</name>
        <dbReference type="ChEBI" id="CHEBI:60240"/>
        <label>1</label>
    </ligand>
</feature>
<dbReference type="SUPFAM" id="SSF51556">
    <property type="entry name" value="Metallo-dependent hydrolases"/>
    <property type="match status" value="1"/>
</dbReference>
<gene>
    <name evidence="5" type="ORF">HY912_20475</name>
</gene>
<keyword evidence="2 4" id="KW-0479">Metal-binding</keyword>
<comment type="caution">
    <text evidence="5">The sequence shown here is derived from an EMBL/GenBank/DDBJ whole genome shotgun (WGS) entry which is preliminary data.</text>
</comment>
<dbReference type="GO" id="GO:0016788">
    <property type="term" value="F:hydrolase activity, acting on ester bonds"/>
    <property type="evidence" value="ECO:0007669"/>
    <property type="project" value="InterPro"/>
</dbReference>
<dbReference type="GO" id="GO:0005829">
    <property type="term" value="C:cytosol"/>
    <property type="evidence" value="ECO:0007669"/>
    <property type="project" value="TreeGrafter"/>
</dbReference>
<sequence>MIRNSKKDESVRPVLVDSHAHLELEPLFSDCAAVVDRATLAGVAFIVTVGIDIEDVERALIVAEGYPGVYACAGFHPHNAKDASDDSLSRMEQFARHPKVVGYGEIGLDFFRNRSPREVQISVFAEQLDMAKNIGKPVVIHLRDAYSEGLDMIEQAAPYPAGGVIHCFSGTKDDAQRALALGFHISIPGTITYKKNDAFRSIVKNLPEERILLETDCPFLSPEPLRGKDNEPAYIVHTATRVAEVRETSYERICGATTVNAARLFKLPIETDSF</sequence>
<dbReference type="InterPro" id="IPR015991">
    <property type="entry name" value="TatD/YcfH-like"/>
</dbReference>
<dbReference type="InterPro" id="IPR001130">
    <property type="entry name" value="TatD-like"/>
</dbReference>